<accession>A0A7H2BCL2</accession>
<keyword evidence="4" id="KW-1185">Reference proteome</keyword>
<organism evidence="3 4">
    <name type="scientific">Rothia terrae</name>
    <dbReference type="NCBI Taxonomy" id="396015"/>
    <lineage>
        <taxon>Bacteria</taxon>
        <taxon>Bacillati</taxon>
        <taxon>Actinomycetota</taxon>
        <taxon>Actinomycetes</taxon>
        <taxon>Micrococcales</taxon>
        <taxon>Micrococcaceae</taxon>
        <taxon>Rothia</taxon>
    </lineage>
</organism>
<feature type="transmembrane region" description="Helical" evidence="2">
    <location>
        <begin position="30"/>
        <end position="54"/>
    </location>
</feature>
<dbReference type="InterPro" id="IPR045931">
    <property type="entry name" value="DUF6350"/>
</dbReference>
<feature type="region of interest" description="Disordered" evidence="1">
    <location>
        <begin position="508"/>
        <end position="591"/>
    </location>
</feature>
<feature type="transmembrane region" description="Helical" evidence="2">
    <location>
        <begin position="131"/>
        <end position="148"/>
    </location>
</feature>
<feature type="transmembrane region" description="Helical" evidence="2">
    <location>
        <begin position="160"/>
        <end position="179"/>
    </location>
</feature>
<evidence type="ECO:0000256" key="1">
    <source>
        <dbReference type="SAM" id="MobiDB-lite"/>
    </source>
</evidence>
<dbReference type="Pfam" id="PF19877">
    <property type="entry name" value="DUF6350"/>
    <property type="match status" value="1"/>
</dbReference>
<evidence type="ECO:0000313" key="4">
    <source>
        <dbReference type="Proteomes" id="UP000516404"/>
    </source>
</evidence>
<feature type="compositionally biased region" description="Basic and acidic residues" evidence="1">
    <location>
        <begin position="443"/>
        <end position="469"/>
    </location>
</feature>
<feature type="transmembrane region" description="Helical" evidence="2">
    <location>
        <begin position="358"/>
        <end position="385"/>
    </location>
</feature>
<reference evidence="3 4" key="1">
    <citation type="submission" date="2020-09" db="EMBL/GenBank/DDBJ databases">
        <title>Investigation of environmental microbes.</title>
        <authorList>
            <person name="Ou Y."/>
            <person name="Kang Q."/>
        </authorList>
    </citation>
    <scope>NUCLEOTIDE SEQUENCE [LARGE SCALE GENOMIC DNA]</scope>
    <source>
        <strain evidence="3 4">KJZ-14</strain>
    </source>
</reference>
<feature type="transmembrane region" description="Helical" evidence="2">
    <location>
        <begin position="91"/>
        <end position="110"/>
    </location>
</feature>
<feature type="transmembrane region" description="Helical" evidence="2">
    <location>
        <begin position="318"/>
        <end position="338"/>
    </location>
</feature>
<gene>
    <name evidence="3" type="ORF">IDM49_09270</name>
</gene>
<keyword evidence="2" id="KW-0472">Membrane</keyword>
<dbReference type="AlphaFoldDB" id="A0A7H2BCL2"/>
<dbReference type="EMBL" id="CP061539">
    <property type="protein sequence ID" value="QNV37408.1"/>
    <property type="molecule type" value="Genomic_DNA"/>
</dbReference>
<evidence type="ECO:0000313" key="3">
    <source>
        <dbReference type="EMBL" id="QNV37408.1"/>
    </source>
</evidence>
<dbReference type="KEGG" id="rter:IDM49_09270"/>
<keyword evidence="2" id="KW-1133">Transmembrane helix</keyword>
<dbReference type="RefSeq" id="WP_190724301.1">
    <property type="nucleotide sequence ID" value="NZ_CP061539.1"/>
</dbReference>
<dbReference type="GeneID" id="96624430"/>
<keyword evidence="2" id="KW-0812">Transmembrane</keyword>
<protein>
    <submittedName>
        <fullName evidence="3">Uncharacterized protein</fullName>
    </submittedName>
</protein>
<feature type="region of interest" description="Disordered" evidence="1">
    <location>
        <begin position="434"/>
        <end position="473"/>
    </location>
</feature>
<proteinExistence type="predicted"/>
<dbReference type="Proteomes" id="UP000516404">
    <property type="component" value="Chromosome"/>
</dbReference>
<sequence>MKTTVSAPPVRAPRSRGIPMPLWLQGAVEFLVAALISFVAVFVLIGAISLTNGFNKEQDVASAAKLSGNIWLLMHGVPLNLNIPVNGIFDAIAGTVSLTPLGLTLLPLYLTFRAGRRLAQASYEGQFWQPIVAGLLVYIALTTAVSYVSDTSRVATSLWFSMLMPFGVALLGAILGGYYESRSLVRMIGVNAATVVSRFSQYSRWAGSYAWAVVRAAGVGAIAFMAGGALLAAGALFYNWNDVVSIYQSLHAGAVGDTALTLLQFGFVPNLLVYAMAWSSGAGFSLGEGTAVDLTRTDVGVLPALPMFGALPNPVEPWSFIACIIPILAGAVAGWWFFREGEDHFDEWVSLKIRIRPISWLISVLFLALITGLLGGLISVALGQFSRGSLGLGRLTAIGPDPLEFGLYAAGLLAVGVILGRALAPLIEPDNSPELERFAGQTRADRKAAKKAERQKARALREQQKKSGKDVNALESPVIDGEIVSGGSVSASSDALRRLFAEDQQKAEETASSVVAPAGDVQARDESEETSESPSTDEKPETADTVFDAEEQVSGTSKTAEETAEPVEEAPKKRAVIRRPKAKRKPSSHES</sequence>
<evidence type="ECO:0000256" key="2">
    <source>
        <dbReference type="SAM" id="Phobius"/>
    </source>
</evidence>
<feature type="compositionally biased region" description="Basic residues" evidence="1">
    <location>
        <begin position="573"/>
        <end position="591"/>
    </location>
</feature>
<name>A0A7H2BCL2_9MICC</name>
<feature type="transmembrane region" description="Helical" evidence="2">
    <location>
        <begin position="209"/>
        <end position="238"/>
    </location>
</feature>